<reference evidence="14" key="1">
    <citation type="journal article" date="2017" name="Cell">
        <title>Insights into land plant evolution garnered from the Marchantia polymorpha genome.</title>
        <authorList>
            <person name="Bowman J.L."/>
            <person name="Kohchi T."/>
            <person name="Yamato K.T."/>
            <person name="Jenkins J."/>
            <person name="Shu S."/>
            <person name="Ishizaki K."/>
            <person name="Yamaoka S."/>
            <person name="Nishihama R."/>
            <person name="Nakamura Y."/>
            <person name="Berger F."/>
            <person name="Adam C."/>
            <person name="Aki S.S."/>
            <person name="Althoff F."/>
            <person name="Araki T."/>
            <person name="Arteaga-Vazquez M.A."/>
            <person name="Balasubrmanian S."/>
            <person name="Barry K."/>
            <person name="Bauer D."/>
            <person name="Boehm C.R."/>
            <person name="Briginshaw L."/>
            <person name="Caballero-Perez J."/>
            <person name="Catarino B."/>
            <person name="Chen F."/>
            <person name="Chiyoda S."/>
            <person name="Chovatia M."/>
            <person name="Davies K.M."/>
            <person name="Delmans M."/>
            <person name="Demura T."/>
            <person name="Dierschke T."/>
            <person name="Dolan L."/>
            <person name="Dorantes-Acosta A.E."/>
            <person name="Eklund D.M."/>
            <person name="Florent S.N."/>
            <person name="Flores-Sandoval E."/>
            <person name="Fujiyama A."/>
            <person name="Fukuzawa H."/>
            <person name="Galik B."/>
            <person name="Grimanelli D."/>
            <person name="Grimwood J."/>
            <person name="Grossniklaus U."/>
            <person name="Hamada T."/>
            <person name="Haseloff J."/>
            <person name="Hetherington A.J."/>
            <person name="Higo A."/>
            <person name="Hirakawa Y."/>
            <person name="Hundley H.N."/>
            <person name="Ikeda Y."/>
            <person name="Inoue K."/>
            <person name="Inoue S.I."/>
            <person name="Ishida S."/>
            <person name="Jia Q."/>
            <person name="Kakita M."/>
            <person name="Kanazawa T."/>
            <person name="Kawai Y."/>
            <person name="Kawashima T."/>
            <person name="Kennedy M."/>
            <person name="Kinose K."/>
            <person name="Kinoshita T."/>
            <person name="Kohara Y."/>
            <person name="Koide E."/>
            <person name="Komatsu K."/>
            <person name="Kopischke S."/>
            <person name="Kubo M."/>
            <person name="Kyozuka J."/>
            <person name="Lagercrantz U."/>
            <person name="Lin S.S."/>
            <person name="Lindquist E."/>
            <person name="Lipzen A.M."/>
            <person name="Lu C.W."/>
            <person name="De Luna E."/>
            <person name="Martienssen R.A."/>
            <person name="Minamino N."/>
            <person name="Mizutani M."/>
            <person name="Mizutani M."/>
            <person name="Mochizuki N."/>
            <person name="Monte I."/>
            <person name="Mosher R."/>
            <person name="Nagasaki H."/>
            <person name="Nakagami H."/>
            <person name="Naramoto S."/>
            <person name="Nishitani K."/>
            <person name="Ohtani M."/>
            <person name="Okamoto T."/>
            <person name="Okumura M."/>
            <person name="Phillips J."/>
            <person name="Pollak B."/>
            <person name="Reinders A."/>
            <person name="Rovekamp M."/>
            <person name="Sano R."/>
            <person name="Sawa S."/>
            <person name="Schmid M.W."/>
            <person name="Shirakawa M."/>
            <person name="Solano R."/>
            <person name="Spunde A."/>
            <person name="Suetsugu N."/>
            <person name="Sugano S."/>
            <person name="Sugiyama A."/>
            <person name="Sun R."/>
            <person name="Suzuki Y."/>
            <person name="Takenaka M."/>
            <person name="Takezawa D."/>
            <person name="Tomogane H."/>
            <person name="Tsuzuki M."/>
            <person name="Ueda T."/>
            <person name="Umeda M."/>
            <person name="Ward J.M."/>
            <person name="Watanabe Y."/>
            <person name="Yazaki K."/>
            <person name="Yokoyama R."/>
            <person name="Yoshitake Y."/>
            <person name="Yotsui I."/>
            <person name="Zachgo S."/>
            <person name="Schmutz J."/>
        </authorList>
    </citation>
    <scope>NUCLEOTIDE SEQUENCE [LARGE SCALE GENOMIC DNA]</scope>
    <source>
        <strain evidence="14">Tak-1</strain>
    </source>
</reference>
<evidence type="ECO:0000256" key="5">
    <source>
        <dbReference type="ARBA" id="ARBA00022794"/>
    </source>
</evidence>
<dbReference type="InterPro" id="IPR001763">
    <property type="entry name" value="Rhodanese-like_dom"/>
</dbReference>
<name>A0A2R6WPS3_MARPO</name>
<evidence type="ECO:0000259" key="12">
    <source>
        <dbReference type="PROSITE" id="PS50206"/>
    </source>
</evidence>
<organism evidence="13 14">
    <name type="scientific">Marchantia polymorpha</name>
    <name type="common">Common liverwort</name>
    <name type="synonym">Marchantia aquatica</name>
    <dbReference type="NCBI Taxonomy" id="3197"/>
    <lineage>
        <taxon>Eukaryota</taxon>
        <taxon>Viridiplantae</taxon>
        <taxon>Streptophyta</taxon>
        <taxon>Embryophyta</taxon>
        <taxon>Marchantiophyta</taxon>
        <taxon>Marchantiopsida</taxon>
        <taxon>Marchantiidae</taxon>
        <taxon>Marchantiales</taxon>
        <taxon>Marchantiaceae</taxon>
        <taxon>Marchantia</taxon>
    </lineage>
</organism>
<dbReference type="CDD" id="cd00158">
    <property type="entry name" value="RHOD"/>
    <property type="match status" value="1"/>
</dbReference>
<dbReference type="GO" id="GO:0036064">
    <property type="term" value="C:ciliary basal body"/>
    <property type="evidence" value="ECO:0000318"/>
    <property type="project" value="GO_Central"/>
</dbReference>
<protein>
    <recommendedName>
        <fullName evidence="12">Rhodanese domain-containing protein</fullName>
    </recommendedName>
</protein>
<keyword evidence="9" id="KW-0966">Cell projection</keyword>
<dbReference type="AlphaFoldDB" id="A0A2R6WPS3"/>
<dbReference type="EMBL" id="KZ772740">
    <property type="protein sequence ID" value="PTQ35861.1"/>
    <property type="molecule type" value="Genomic_DNA"/>
</dbReference>
<keyword evidence="14" id="KW-1185">Reference proteome</keyword>
<accession>A0A2R6WPS3</accession>
<sequence length="253" mass="28705">MQSTRYPRQGHVSARPLKDIKLINKYENVKSTIDSGLNMLKVTDKFASTKVNARFKKEEFFRRLKPVLLVKLLHETQIQILLLDVRDADEFQTCHIRGALSYPAINLKKTINYFSGDILPFINKEPEKIIVIYDDDEQSVVSAGNLFIEKGVDNIFVLHGGLEEVANNYPEMIEGHYKKQEILVALKERNGMRSSIGSKSSSPNWIQKNKMFTNMSTRIGRSRRSSSTGQGSLPATPGSVISRLSRLFSPCKR</sequence>
<reference evidence="13" key="2">
    <citation type="submission" date="2017-12" db="EMBL/GenBank/DDBJ databases">
        <title>WGS assembly of Marchantia polymorpha.</title>
        <authorList>
            <person name="Bowman J.L."/>
            <person name="Kohchi T."/>
            <person name="Yamato K.T."/>
            <person name="Jenkins J."/>
            <person name="Shu S."/>
            <person name="Ishizaki K."/>
            <person name="Yamaoka S."/>
            <person name="Nishihama R."/>
            <person name="Nakamura Y."/>
            <person name="Berger F."/>
            <person name="Adam C."/>
            <person name="Aki S.S."/>
            <person name="Althoff F."/>
            <person name="Araki T."/>
            <person name="Arteaga-Vazquez M.A."/>
            <person name="Balasubrmanian S."/>
            <person name="Bauer D."/>
            <person name="Boehm C.R."/>
            <person name="Briginshaw L."/>
            <person name="Caballero-Perez J."/>
            <person name="Catarino B."/>
            <person name="Chen F."/>
            <person name="Chiyoda S."/>
            <person name="Chovatia M."/>
            <person name="Davies K.M."/>
            <person name="Delmans M."/>
            <person name="Demura T."/>
            <person name="Dierschke T."/>
            <person name="Dolan L."/>
            <person name="Dorantes-Acosta A.E."/>
            <person name="Eklund D.M."/>
            <person name="Florent S.N."/>
            <person name="Flores-Sandoval E."/>
            <person name="Fujiyama A."/>
            <person name="Fukuzawa H."/>
            <person name="Galik B."/>
            <person name="Grimanelli D."/>
            <person name="Grimwood J."/>
            <person name="Grossniklaus U."/>
            <person name="Hamada T."/>
            <person name="Haseloff J."/>
            <person name="Hetherington A.J."/>
            <person name="Higo A."/>
            <person name="Hirakawa Y."/>
            <person name="Hundley H.N."/>
            <person name="Ikeda Y."/>
            <person name="Inoue K."/>
            <person name="Inoue S."/>
            <person name="Ishida S."/>
            <person name="Jia Q."/>
            <person name="Kakita M."/>
            <person name="Kanazawa T."/>
            <person name="Kawai Y."/>
            <person name="Kawashima T."/>
            <person name="Kennedy M."/>
            <person name="Kinose K."/>
            <person name="Kinoshita T."/>
            <person name="Kohara Y."/>
            <person name="Koide E."/>
            <person name="Komatsu K."/>
            <person name="Kopischke S."/>
            <person name="Kubo M."/>
            <person name="Kyozuka J."/>
            <person name="Lagercrantz U."/>
            <person name="Lin S.S."/>
            <person name="Lindquist E."/>
            <person name="Lipzen A.M."/>
            <person name="Lu C."/>
            <person name="Luna E.D."/>
            <person name="Martienssen R.A."/>
            <person name="Minamino N."/>
            <person name="Mizutani M."/>
            <person name="Mizutani M."/>
            <person name="Mochizuki N."/>
            <person name="Monte I."/>
            <person name="Mosher R."/>
            <person name="Nagasaki H."/>
            <person name="Nakagami H."/>
            <person name="Naramoto S."/>
            <person name="Nishitani K."/>
            <person name="Ohtani M."/>
            <person name="Okamoto T."/>
            <person name="Okumura M."/>
            <person name="Phillips J."/>
            <person name="Pollak B."/>
            <person name="Reinders A."/>
            <person name="Roevekamp M."/>
            <person name="Sano R."/>
            <person name="Sawa S."/>
            <person name="Schmid M.W."/>
            <person name="Shirakawa M."/>
            <person name="Solano R."/>
            <person name="Spunde A."/>
            <person name="Suetsugu N."/>
            <person name="Sugano S."/>
            <person name="Sugiyama A."/>
            <person name="Sun R."/>
            <person name="Suzuki Y."/>
            <person name="Takenaka M."/>
            <person name="Takezawa D."/>
            <person name="Tomogane H."/>
            <person name="Tsuzuki M."/>
            <person name="Ueda T."/>
            <person name="Umeda M."/>
            <person name="Ward J.M."/>
            <person name="Watanabe Y."/>
            <person name="Yazaki K."/>
            <person name="Yokoyama R."/>
            <person name="Yoshitake Y."/>
            <person name="Yotsui I."/>
            <person name="Zachgo S."/>
            <person name="Schmutz J."/>
        </authorList>
    </citation>
    <scope>NUCLEOTIDE SEQUENCE [LARGE SCALE GENOMIC DNA]</scope>
    <source>
        <strain evidence="13">Tak-1</strain>
    </source>
</reference>
<proteinExistence type="inferred from homology"/>
<dbReference type="GO" id="GO:0060271">
    <property type="term" value="P:cilium assembly"/>
    <property type="evidence" value="ECO:0000318"/>
    <property type="project" value="GO_Central"/>
</dbReference>
<feature type="domain" description="Rhodanese" evidence="12">
    <location>
        <begin position="79"/>
        <end position="174"/>
    </location>
</feature>
<gene>
    <name evidence="13" type="ORF">MARPO_0068s0075</name>
</gene>
<evidence type="ECO:0000256" key="8">
    <source>
        <dbReference type="ARBA" id="ARBA00023212"/>
    </source>
</evidence>
<dbReference type="Proteomes" id="UP000244005">
    <property type="component" value="Unassembled WGS sequence"/>
</dbReference>
<dbReference type="PANTHER" id="PTHR44390">
    <property type="entry name" value="CENTROSOMAL PROTEIN OF 41 KDA"/>
    <property type="match status" value="1"/>
</dbReference>
<evidence type="ECO:0000256" key="11">
    <source>
        <dbReference type="SAM" id="MobiDB-lite"/>
    </source>
</evidence>
<dbReference type="Gene3D" id="3.40.250.10">
    <property type="entry name" value="Rhodanese-like domain"/>
    <property type="match status" value="1"/>
</dbReference>
<keyword evidence="7" id="KW-0969">Cilium</keyword>
<evidence type="ECO:0000313" key="14">
    <source>
        <dbReference type="Proteomes" id="UP000244005"/>
    </source>
</evidence>
<evidence type="ECO:0000256" key="10">
    <source>
        <dbReference type="ARBA" id="ARBA00038465"/>
    </source>
</evidence>
<keyword evidence="5" id="KW-0970">Cilium biogenesis/degradation</keyword>
<evidence type="ECO:0000256" key="3">
    <source>
        <dbReference type="ARBA" id="ARBA00022448"/>
    </source>
</evidence>
<evidence type="ECO:0000256" key="1">
    <source>
        <dbReference type="ARBA" id="ARBA00004120"/>
    </source>
</evidence>
<dbReference type="InterPro" id="IPR036873">
    <property type="entry name" value="Rhodanese-like_dom_sf"/>
</dbReference>
<dbReference type="Gramene" id="Mp7g09220.2">
    <property type="protein sequence ID" value="Mp7g09220.2.cds"/>
    <property type="gene ID" value="Mp7g09220"/>
</dbReference>
<dbReference type="InterPro" id="IPR051889">
    <property type="entry name" value="CEP41"/>
</dbReference>
<dbReference type="PANTHER" id="PTHR44390:SF1">
    <property type="entry name" value="CENTROSOMAL PROTEIN OF 41 KDA"/>
    <property type="match status" value="1"/>
</dbReference>
<dbReference type="EMBL" id="KZ772740">
    <property type="protein sequence ID" value="PTQ35862.1"/>
    <property type="molecule type" value="Genomic_DNA"/>
</dbReference>
<dbReference type="SUPFAM" id="SSF52821">
    <property type="entry name" value="Rhodanese/Cell cycle control phosphatase"/>
    <property type="match status" value="1"/>
</dbReference>
<dbReference type="SMART" id="SM00450">
    <property type="entry name" value="RHOD"/>
    <property type="match status" value="1"/>
</dbReference>
<keyword evidence="6" id="KW-0653">Protein transport</keyword>
<feature type="region of interest" description="Disordered" evidence="11">
    <location>
        <begin position="217"/>
        <end position="238"/>
    </location>
</feature>
<dbReference type="Pfam" id="PF00581">
    <property type="entry name" value="Rhodanese"/>
    <property type="match status" value="1"/>
</dbReference>
<keyword evidence="4" id="KW-0963">Cytoplasm</keyword>
<dbReference type="PROSITE" id="PS50206">
    <property type="entry name" value="RHODANESE_3"/>
    <property type="match status" value="1"/>
</dbReference>
<dbReference type="OrthoDB" id="70250at2759"/>
<dbReference type="GO" id="GO:0015031">
    <property type="term" value="P:protein transport"/>
    <property type="evidence" value="ECO:0007669"/>
    <property type="project" value="UniProtKB-KW"/>
</dbReference>
<keyword evidence="8" id="KW-0206">Cytoskeleton</keyword>
<evidence type="ECO:0000256" key="9">
    <source>
        <dbReference type="ARBA" id="ARBA00023273"/>
    </source>
</evidence>
<dbReference type="Gramene" id="Mp7g09220.1">
    <property type="protein sequence ID" value="Mp7g09220.1.cds"/>
    <property type="gene ID" value="Mp7g09220"/>
</dbReference>
<evidence type="ECO:0000256" key="2">
    <source>
        <dbReference type="ARBA" id="ARBA00004300"/>
    </source>
</evidence>
<comment type="subcellular location">
    <subcellularLocation>
        <location evidence="1">Cytoplasm</location>
        <location evidence="1">Cytoskeleton</location>
        <location evidence="1">Cilium basal body</location>
    </subcellularLocation>
    <subcellularLocation>
        <location evidence="2">Cytoplasm</location>
        <location evidence="2">Cytoskeleton</location>
        <location evidence="2">Microtubule organizing center</location>
        <location evidence="2">Centrosome</location>
    </subcellularLocation>
</comment>
<evidence type="ECO:0000256" key="6">
    <source>
        <dbReference type="ARBA" id="ARBA00022927"/>
    </source>
</evidence>
<keyword evidence="3" id="KW-0813">Transport</keyword>
<evidence type="ECO:0000313" key="13">
    <source>
        <dbReference type="EMBL" id="PTQ35862.1"/>
    </source>
</evidence>
<evidence type="ECO:0000256" key="4">
    <source>
        <dbReference type="ARBA" id="ARBA00022490"/>
    </source>
</evidence>
<comment type="similarity">
    <text evidence="10">Belongs to the CEP41 family.</text>
</comment>
<evidence type="ECO:0000256" key="7">
    <source>
        <dbReference type="ARBA" id="ARBA00023069"/>
    </source>
</evidence>